<evidence type="ECO:0000259" key="2">
    <source>
        <dbReference type="Pfam" id="PF01523"/>
    </source>
</evidence>
<proteinExistence type="inferred from homology"/>
<name>A0A1C2HYH2_ACITH</name>
<reference evidence="5 7" key="1">
    <citation type="journal article" date="2016" name="Int. J. Mol. Sci.">
        <title>Comparative genomics of the extreme acidophile Acidithiobacillus thiooxidans reveals intraspecific divergence and niche adaptation.</title>
        <authorList>
            <person name="Zhang X."/>
            <person name="Feng X."/>
            <person name="Tao J."/>
            <person name="Ma L."/>
            <person name="Xiao Y."/>
            <person name="Liang Y."/>
            <person name="Liu X."/>
            <person name="Yin H."/>
        </authorList>
    </citation>
    <scope>NUCLEOTIDE SEQUENCE [LARGE SCALE GENOMIC DNA]</scope>
    <source>
        <strain evidence="5 7">A02</strain>
        <strain evidence="6">DXS-W</strain>
    </source>
</reference>
<dbReference type="STRING" id="930.GCA_002079865_01329"/>
<protein>
    <submittedName>
        <fullName evidence="5">Metalloprotease PmbA</fullName>
    </submittedName>
</protein>
<evidence type="ECO:0000259" key="4">
    <source>
        <dbReference type="Pfam" id="PF19290"/>
    </source>
</evidence>
<evidence type="ECO:0000313" key="5">
    <source>
        <dbReference type="EMBL" id="OCX68740.1"/>
    </source>
</evidence>
<dbReference type="RefSeq" id="WP_024893988.1">
    <property type="nucleotide sequence ID" value="NZ_JABBDV010000004.1"/>
</dbReference>
<evidence type="ECO:0000313" key="7">
    <source>
        <dbReference type="Proteomes" id="UP000094893"/>
    </source>
</evidence>
<evidence type="ECO:0000256" key="1">
    <source>
        <dbReference type="ARBA" id="ARBA00005836"/>
    </source>
</evidence>
<evidence type="ECO:0000313" key="6">
    <source>
        <dbReference type="EMBL" id="OCX71610.1"/>
    </source>
</evidence>
<dbReference type="GO" id="GO:0005829">
    <property type="term" value="C:cytosol"/>
    <property type="evidence" value="ECO:0007669"/>
    <property type="project" value="TreeGrafter"/>
</dbReference>
<dbReference type="NCBIfam" id="NF008268">
    <property type="entry name" value="PRK11040.1"/>
    <property type="match status" value="1"/>
</dbReference>
<dbReference type="PANTHER" id="PTHR43421">
    <property type="entry name" value="METALLOPROTEASE PMBA"/>
    <property type="match status" value="1"/>
</dbReference>
<dbReference type="Pfam" id="PF19290">
    <property type="entry name" value="PmbA_TldD_2nd"/>
    <property type="match status" value="1"/>
</dbReference>
<keyword evidence="5" id="KW-0645">Protease</keyword>
<dbReference type="Proteomes" id="UP000094893">
    <property type="component" value="Unassembled WGS sequence"/>
</dbReference>
<dbReference type="EMBL" id="LWSA01000282">
    <property type="protein sequence ID" value="OCX68740.1"/>
    <property type="molecule type" value="Genomic_DNA"/>
</dbReference>
<comment type="caution">
    <text evidence="5">The sequence shown here is derived from an EMBL/GenBank/DDBJ whole genome shotgun (WGS) entry which is preliminary data.</text>
</comment>
<dbReference type="GO" id="GO:0008237">
    <property type="term" value="F:metallopeptidase activity"/>
    <property type="evidence" value="ECO:0007669"/>
    <property type="project" value="UniProtKB-KW"/>
</dbReference>
<feature type="domain" description="Metalloprotease TldD/E C-terminal" evidence="3">
    <location>
        <begin position="240"/>
        <end position="447"/>
    </location>
</feature>
<dbReference type="Gene3D" id="3.30.2290.10">
    <property type="entry name" value="PmbA/TldD superfamily"/>
    <property type="match status" value="1"/>
</dbReference>
<dbReference type="InterPro" id="IPR047657">
    <property type="entry name" value="PmbA"/>
</dbReference>
<evidence type="ECO:0000259" key="3">
    <source>
        <dbReference type="Pfam" id="PF19289"/>
    </source>
</evidence>
<dbReference type="Pfam" id="PF01523">
    <property type="entry name" value="PmbA_TldD_1st"/>
    <property type="match status" value="1"/>
</dbReference>
<dbReference type="InterPro" id="IPR036059">
    <property type="entry name" value="TldD/PmbA_sf"/>
</dbReference>
<dbReference type="InterPro" id="IPR045569">
    <property type="entry name" value="Metalloprtase-TldD/E_C"/>
</dbReference>
<feature type="domain" description="Metalloprotease TldD/E N-terminal" evidence="2">
    <location>
        <begin position="33"/>
        <end position="97"/>
    </location>
</feature>
<dbReference type="EMBL" id="LWRY01000130">
    <property type="protein sequence ID" value="OCX71610.1"/>
    <property type="molecule type" value="Genomic_DNA"/>
</dbReference>
<dbReference type="Pfam" id="PF19289">
    <property type="entry name" value="PmbA_TldD_3rd"/>
    <property type="match status" value="1"/>
</dbReference>
<dbReference type="InterPro" id="IPR035068">
    <property type="entry name" value="TldD/PmbA_N"/>
</dbReference>
<gene>
    <name evidence="5" type="primary">pmbA</name>
    <name evidence="6" type="ORF">A6M23_11430</name>
    <name evidence="5" type="ORF">A6P07_17560</name>
</gene>
<keyword evidence="5" id="KW-0378">Hydrolase</keyword>
<comment type="similarity">
    <text evidence="1">Belongs to the peptidase U62 family.</text>
</comment>
<accession>A0A1C2HYH2</accession>
<organism evidence="5 7">
    <name type="scientific">Acidithiobacillus thiooxidans</name>
    <name type="common">Thiobacillus thiooxidans</name>
    <dbReference type="NCBI Taxonomy" id="930"/>
    <lineage>
        <taxon>Bacteria</taxon>
        <taxon>Pseudomonadati</taxon>
        <taxon>Pseudomonadota</taxon>
        <taxon>Acidithiobacillia</taxon>
        <taxon>Acidithiobacillales</taxon>
        <taxon>Acidithiobacillaceae</taxon>
        <taxon>Acidithiobacillus</taxon>
    </lineage>
</organism>
<dbReference type="InterPro" id="IPR045570">
    <property type="entry name" value="Metalloprtase-TldD/E_cen_dom"/>
</dbReference>
<feature type="domain" description="Metalloprotease TldD/E central" evidence="4">
    <location>
        <begin position="124"/>
        <end position="232"/>
    </location>
</feature>
<dbReference type="GO" id="GO:0006508">
    <property type="term" value="P:proteolysis"/>
    <property type="evidence" value="ECO:0007669"/>
    <property type="project" value="UniProtKB-KW"/>
</dbReference>
<dbReference type="PANTHER" id="PTHR43421:SF1">
    <property type="entry name" value="METALLOPROTEASE PMBA"/>
    <property type="match status" value="1"/>
</dbReference>
<dbReference type="SUPFAM" id="SSF111283">
    <property type="entry name" value="Putative modulator of DNA gyrase, PmbA/TldD"/>
    <property type="match status" value="1"/>
</dbReference>
<sequence>MSQAPHSTLNAETLCQISEDILVLARKQGATAAEAAASTGKGLSVTVRLGEVESIEYNQDKGMGVTVYLGQSKGSASTSDFSRKAIAETVEAALTIARHTSADPFSGLADPELFAREFPDLDLYHPWSIDADTAAELARRCEAAARDSDPRIHNSEGGSLGTSEGLSVYANSLGFVGKRQSSQHSLSCSVIAEDLKGGMQRDYWYDVARNASALASPESIGKIAAERAVRRLDARKLPTTRAPVIFENQVASSILGHLASAISGGSLYRKSSFLLDSLGKTLFPEHIRIYEEPLRPKGLGSASFDSEGVATCNRDIISEGILQGYILDSYSGRKLQMPTTGNAGGVHNLTLEPGSRSLQEMIREMGRGLLVTELIGFGINMVTGDYSRGAAGFWIENGEIQYPVEEITIAGSLQAMFKGMQMVGNDLLIHGNTGCSSILIDEMMIAGE</sequence>
<dbReference type="OrthoDB" id="9803618at2"/>
<dbReference type="Proteomes" id="UP000095008">
    <property type="component" value="Unassembled WGS sequence"/>
</dbReference>
<dbReference type="InterPro" id="IPR002510">
    <property type="entry name" value="Metalloprtase-TldD/E_N"/>
</dbReference>
<dbReference type="AlphaFoldDB" id="A0A1C2HYH2"/>
<keyword evidence="5" id="KW-0482">Metalloprotease</keyword>
<keyword evidence="8" id="KW-1185">Reference proteome</keyword>
<evidence type="ECO:0000313" key="8">
    <source>
        <dbReference type="Proteomes" id="UP000095008"/>
    </source>
</evidence>
<dbReference type="eggNOG" id="COG0312">
    <property type="taxonomic scope" value="Bacteria"/>
</dbReference>